<comment type="caution">
    <text evidence="3">The sequence shown here is derived from an EMBL/GenBank/DDBJ whole genome shotgun (WGS) entry which is preliminary data.</text>
</comment>
<feature type="domain" description="Protein kinase" evidence="2">
    <location>
        <begin position="18"/>
        <end position="281"/>
    </location>
</feature>
<keyword evidence="3" id="KW-0808">Transferase</keyword>
<dbReference type="InterPro" id="IPR050235">
    <property type="entry name" value="CK1_Ser-Thr_kinase"/>
</dbReference>
<dbReference type="SUPFAM" id="SSF56112">
    <property type="entry name" value="Protein kinase-like (PK-like)"/>
    <property type="match status" value="1"/>
</dbReference>
<evidence type="ECO:0000259" key="2">
    <source>
        <dbReference type="PROSITE" id="PS50011"/>
    </source>
</evidence>
<proteinExistence type="predicted"/>
<keyword evidence="3" id="KW-0418">Kinase</keyword>
<dbReference type="SMART" id="SM00220">
    <property type="entry name" value="S_TKc"/>
    <property type="match status" value="1"/>
</dbReference>
<gene>
    <name evidence="3" type="ORF">T11_1442</name>
</gene>
<dbReference type="Pfam" id="PF00069">
    <property type="entry name" value="Pkinase"/>
    <property type="match status" value="1"/>
</dbReference>
<accession>A0A0V1I035</accession>
<dbReference type="PROSITE" id="PS50011">
    <property type="entry name" value="PROTEIN_KINASE_DOM"/>
    <property type="match status" value="1"/>
</dbReference>
<keyword evidence="4" id="KW-1185">Reference proteome</keyword>
<dbReference type="OrthoDB" id="5979581at2759"/>
<dbReference type="Proteomes" id="UP000055024">
    <property type="component" value="Unassembled WGS sequence"/>
</dbReference>
<dbReference type="PROSITE" id="PS00107">
    <property type="entry name" value="PROTEIN_KINASE_ATP"/>
    <property type="match status" value="1"/>
</dbReference>
<dbReference type="EMBL" id="JYDP01000013">
    <property type="protein sequence ID" value="KRZ16205.1"/>
    <property type="molecule type" value="Genomic_DNA"/>
</dbReference>
<reference evidence="3 4" key="1">
    <citation type="submission" date="2015-01" db="EMBL/GenBank/DDBJ databases">
        <title>Evolution of Trichinella species and genotypes.</title>
        <authorList>
            <person name="Korhonen P.K."/>
            <person name="Edoardo P."/>
            <person name="Giuseppe L.R."/>
            <person name="Gasser R.B."/>
        </authorList>
    </citation>
    <scope>NUCLEOTIDE SEQUENCE [LARGE SCALE GENOMIC DNA]</scope>
    <source>
        <strain evidence="3">ISS1029</strain>
    </source>
</reference>
<organism evidence="3 4">
    <name type="scientific">Trichinella zimbabwensis</name>
    <dbReference type="NCBI Taxonomy" id="268475"/>
    <lineage>
        <taxon>Eukaryota</taxon>
        <taxon>Metazoa</taxon>
        <taxon>Ecdysozoa</taxon>
        <taxon>Nematoda</taxon>
        <taxon>Enoplea</taxon>
        <taxon>Dorylaimia</taxon>
        <taxon>Trichinellida</taxon>
        <taxon>Trichinellidae</taxon>
        <taxon>Trichinella</taxon>
    </lineage>
</organism>
<dbReference type="GO" id="GO:0005524">
    <property type="term" value="F:ATP binding"/>
    <property type="evidence" value="ECO:0007669"/>
    <property type="project" value="UniProtKB-UniRule"/>
</dbReference>
<dbReference type="InterPro" id="IPR017441">
    <property type="entry name" value="Protein_kinase_ATP_BS"/>
</dbReference>
<dbReference type="STRING" id="268475.A0A0V1I035"/>
<evidence type="ECO:0000256" key="1">
    <source>
        <dbReference type="PROSITE-ProRule" id="PRU10141"/>
    </source>
</evidence>
<name>A0A0V1I035_9BILA</name>
<sequence length="327" mass="38151">MSKKEISFEVDTVINDHWIVMQKIGEGSYGLVYRVKDECDRQYAMKVEEKKQGVLALEVMVLTSFQDSKHGLKLVEYYQQERFSFMVMTLAGKNLNNLRRSMKKRKFSLETTVNLGIQMMEAIRDLHEIGYLHRDIKGSNFAIGINVSDKKNVYLIDFGMARRYKTERGQLIPPRSGVGFRGTVRYASPHCHARKDYGRRDDLYSWLYTLIEFRRGYLQWRDASNEYEVARMKKQLMPSEILGNMPRQFYEIYAKLNVMTFSETPNYKWFISQLMKILNGISKDQTAPYDWEIENSSTSEQAALEDAENEQIIALQKQACIGDNGKP</sequence>
<dbReference type="AlphaFoldDB" id="A0A0V1I035"/>
<keyword evidence="1" id="KW-0547">Nucleotide-binding</keyword>
<dbReference type="PANTHER" id="PTHR11909">
    <property type="entry name" value="CASEIN KINASE-RELATED"/>
    <property type="match status" value="1"/>
</dbReference>
<feature type="binding site" evidence="1">
    <location>
        <position position="46"/>
    </location>
    <ligand>
        <name>ATP</name>
        <dbReference type="ChEBI" id="CHEBI:30616"/>
    </ligand>
</feature>
<keyword evidence="1" id="KW-0067">ATP-binding</keyword>
<evidence type="ECO:0000313" key="3">
    <source>
        <dbReference type="EMBL" id="KRZ16205.1"/>
    </source>
</evidence>
<protein>
    <submittedName>
        <fullName evidence="3">Putative serine/threonine-protein kinase</fullName>
    </submittedName>
</protein>
<dbReference type="Gene3D" id="1.10.510.10">
    <property type="entry name" value="Transferase(Phosphotransferase) domain 1"/>
    <property type="match status" value="1"/>
</dbReference>
<dbReference type="GO" id="GO:0004672">
    <property type="term" value="F:protein kinase activity"/>
    <property type="evidence" value="ECO:0007669"/>
    <property type="project" value="InterPro"/>
</dbReference>
<evidence type="ECO:0000313" key="4">
    <source>
        <dbReference type="Proteomes" id="UP000055024"/>
    </source>
</evidence>
<dbReference type="InterPro" id="IPR000719">
    <property type="entry name" value="Prot_kinase_dom"/>
</dbReference>
<dbReference type="InterPro" id="IPR011009">
    <property type="entry name" value="Kinase-like_dom_sf"/>
</dbReference>